<evidence type="ECO:0000256" key="2">
    <source>
        <dbReference type="ARBA" id="ARBA00023242"/>
    </source>
</evidence>
<dbReference type="InterPro" id="IPR001138">
    <property type="entry name" value="Zn2Cys6_DnaBD"/>
</dbReference>
<organism evidence="6 7">
    <name type="scientific">Dentiscutata erythropus</name>
    <dbReference type="NCBI Taxonomy" id="1348616"/>
    <lineage>
        <taxon>Eukaryota</taxon>
        <taxon>Fungi</taxon>
        <taxon>Fungi incertae sedis</taxon>
        <taxon>Mucoromycota</taxon>
        <taxon>Glomeromycotina</taxon>
        <taxon>Glomeromycetes</taxon>
        <taxon>Diversisporales</taxon>
        <taxon>Gigasporaceae</taxon>
        <taxon>Dentiscutata</taxon>
    </lineage>
</organism>
<keyword evidence="7" id="KW-1185">Reference proteome</keyword>
<protein>
    <submittedName>
        <fullName evidence="6">25928_t:CDS:1</fullName>
    </submittedName>
</protein>
<evidence type="ECO:0000256" key="1">
    <source>
        <dbReference type="ARBA" id="ARBA00022723"/>
    </source>
</evidence>
<dbReference type="SUPFAM" id="SSF57701">
    <property type="entry name" value="Zn2/Cys6 DNA-binding domain"/>
    <property type="match status" value="1"/>
</dbReference>
<evidence type="ECO:0000256" key="3">
    <source>
        <dbReference type="SAM" id="MobiDB-lite"/>
    </source>
</evidence>
<feature type="region of interest" description="Disordered" evidence="3">
    <location>
        <begin position="460"/>
        <end position="532"/>
    </location>
</feature>
<dbReference type="PROSITE" id="PS00463">
    <property type="entry name" value="ZN2_CY6_FUNGAL_1"/>
    <property type="match status" value="1"/>
</dbReference>
<feature type="compositionally biased region" description="Polar residues" evidence="3">
    <location>
        <begin position="162"/>
        <end position="176"/>
    </location>
</feature>
<dbReference type="Proteomes" id="UP000789405">
    <property type="component" value="Unassembled WGS sequence"/>
</dbReference>
<dbReference type="PROSITE" id="PS50112">
    <property type="entry name" value="PAS"/>
    <property type="match status" value="1"/>
</dbReference>
<dbReference type="InterPro" id="IPR000014">
    <property type="entry name" value="PAS"/>
</dbReference>
<dbReference type="PROSITE" id="PS50048">
    <property type="entry name" value="ZN2_CY6_FUNGAL_2"/>
    <property type="match status" value="1"/>
</dbReference>
<feature type="region of interest" description="Disordered" evidence="3">
    <location>
        <begin position="112"/>
        <end position="208"/>
    </location>
</feature>
<accession>A0A9N9I5Z4</accession>
<proteinExistence type="predicted"/>
<dbReference type="CDD" id="cd00067">
    <property type="entry name" value="GAL4"/>
    <property type="match status" value="1"/>
</dbReference>
<keyword evidence="2" id="KW-0539">Nucleus</keyword>
<feature type="compositionally biased region" description="Polar residues" evidence="3">
    <location>
        <begin position="591"/>
        <end position="603"/>
    </location>
</feature>
<evidence type="ECO:0000259" key="4">
    <source>
        <dbReference type="PROSITE" id="PS50048"/>
    </source>
</evidence>
<feature type="compositionally biased region" description="Basic and acidic residues" evidence="3">
    <location>
        <begin position="573"/>
        <end position="585"/>
    </location>
</feature>
<feature type="compositionally biased region" description="Basic residues" evidence="3">
    <location>
        <begin position="112"/>
        <end position="123"/>
    </location>
</feature>
<feature type="domain" description="Zn(2)-C6 fungal-type" evidence="4">
    <location>
        <begin position="75"/>
        <end position="104"/>
    </location>
</feature>
<evidence type="ECO:0000313" key="6">
    <source>
        <dbReference type="EMBL" id="CAG8720733.1"/>
    </source>
</evidence>
<dbReference type="SMART" id="SM00066">
    <property type="entry name" value="GAL4"/>
    <property type="match status" value="1"/>
</dbReference>
<feature type="compositionally biased region" description="Low complexity" evidence="3">
    <location>
        <begin position="13"/>
        <end position="27"/>
    </location>
</feature>
<name>A0A9N9I5Z4_9GLOM</name>
<evidence type="ECO:0000313" key="7">
    <source>
        <dbReference type="Proteomes" id="UP000789405"/>
    </source>
</evidence>
<gene>
    <name evidence="6" type="ORF">DERYTH_LOCUS14304</name>
</gene>
<feature type="compositionally biased region" description="Polar residues" evidence="3">
    <location>
        <begin position="34"/>
        <end position="59"/>
    </location>
</feature>
<reference evidence="6" key="1">
    <citation type="submission" date="2021-06" db="EMBL/GenBank/DDBJ databases">
        <authorList>
            <person name="Kallberg Y."/>
            <person name="Tangrot J."/>
            <person name="Rosling A."/>
        </authorList>
    </citation>
    <scope>NUCLEOTIDE SEQUENCE</scope>
    <source>
        <strain evidence="6">MA453B</strain>
    </source>
</reference>
<feature type="region of interest" description="Disordered" evidence="3">
    <location>
        <begin position="559"/>
        <end position="603"/>
    </location>
</feature>
<dbReference type="EMBL" id="CAJVPY010010669">
    <property type="protein sequence ID" value="CAG8720733.1"/>
    <property type="molecule type" value="Genomic_DNA"/>
</dbReference>
<keyword evidence="1" id="KW-0479">Metal-binding</keyword>
<feature type="domain" description="PAS" evidence="5">
    <location>
        <begin position="241"/>
        <end position="276"/>
    </location>
</feature>
<feature type="compositionally biased region" description="Polar residues" evidence="3">
    <location>
        <begin position="136"/>
        <end position="151"/>
    </location>
</feature>
<dbReference type="AlphaFoldDB" id="A0A9N9I5Z4"/>
<feature type="region of interest" description="Disordered" evidence="3">
    <location>
        <begin position="1"/>
        <end position="62"/>
    </location>
</feature>
<dbReference type="PANTHER" id="PTHR47659">
    <property type="entry name" value="ZN(II)2CYS6 TRANSCRIPTION FACTOR (EUROFUNG)-RELATED"/>
    <property type="match status" value="1"/>
</dbReference>
<dbReference type="PANTHER" id="PTHR47659:SF4">
    <property type="entry name" value="ZN(II)2CYS6 TRANSCRIPTION FACTOR (EUROFUNG)"/>
    <property type="match status" value="1"/>
</dbReference>
<sequence length="603" mass="66854">MSTPLQVERQLPSLSHSSYSFSEQQHSAIRTVADSDSTKQSGTSSTMRLANTSLGTDDNGSAVMKRTNKTHVPSACVNCKRAHLACDVSRPCKRCVALNKVDTCIDIKHKKRGRPKLKDKKPHPYNTHATGDAKTWVSSTQFLPPTTTNPAIPSPRNPRQFDPSSSQNHQHSFTSFAPSPPYYRSPPARHHHIPFNHPPFINQSSTRSQIPLSEISPTITMFLTTAGAHCAKASDECLVNMGYYPYELVHKSLYEYVPPPDCERLQKLIDSLLENAHRYHHTLQSTHQYTYQPPSFDHPVTSDDPGFCHATPEQLQIPAYGTLIEAADMIHLKQRNGQYDLYNVKTYLGGGLGADLTRKDTWSKLYIVAFFTRVKTGACVQNDCSIYTQSRISNINNINGAVNSFSTLNTPSTITTIDPALLTMNHPSNDNVSSSIGTGKFGLLSPVLSPRQGLSELNPSSIYIEAPPPPSNPQNSTDFHSHQRTSHYSTSYTSVNQNIPRSDSPSQSSSSVLLDRRSLSSRSSNNNSFYHEMDTKPILDSSFEHNQLDRSLQYHHIPANNDVSQSTPQFSNDGHKSIISRDSESRVNPLGTESDSTSVARMS</sequence>
<feature type="compositionally biased region" description="Polar residues" evidence="3">
    <location>
        <begin position="561"/>
        <end position="572"/>
    </location>
</feature>
<feature type="compositionally biased region" description="Polar residues" evidence="3">
    <location>
        <begin position="486"/>
        <end position="501"/>
    </location>
</feature>
<dbReference type="InterPro" id="IPR036864">
    <property type="entry name" value="Zn2-C6_fun-type_DNA-bd_sf"/>
</dbReference>
<evidence type="ECO:0000259" key="5">
    <source>
        <dbReference type="PROSITE" id="PS50112"/>
    </source>
</evidence>
<dbReference type="GO" id="GO:0008270">
    <property type="term" value="F:zinc ion binding"/>
    <property type="evidence" value="ECO:0007669"/>
    <property type="project" value="InterPro"/>
</dbReference>
<dbReference type="GO" id="GO:0000981">
    <property type="term" value="F:DNA-binding transcription factor activity, RNA polymerase II-specific"/>
    <property type="evidence" value="ECO:0007669"/>
    <property type="project" value="InterPro"/>
</dbReference>
<feature type="compositionally biased region" description="Low complexity" evidence="3">
    <location>
        <begin position="502"/>
        <end position="513"/>
    </location>
</feature>
<feature type="non-terminal residue" evidence="6">
    <location>
        <position position="1"/>
    </location>
</feature>
<dbReference type="InterPro" id="IPR050335">
    <property type="entry name" value="ERT1_acuK_gluconeogen_tf"/>
</dbReference>
<dbReference type="OrthoDB" id="1555531at2759"/>
<comment type="caution">
    <text evidence="6">The sequence shown here is derived from an EMBL/GenBank/DDBJ whole genome shotgun (WGS) entry which is preliminary data.</text>
</comment>